<gene>
    <name evidence="2" type="ORF">DdX_13358</name>
</gene>
<sequence length="104" mass="11120">MTAANSDTVDLDDTIDLTKNDSDDEMSPTTYIEDSEDSQELQEFKSSSTLLVLSFLRSDTRSFTISVATFSKVASANFSSVASASGGASEHPEAEALQHCLQSS</sequence>
<feature type="region of interest" description="Disordered" evidence="1">
    <location>
        <begin position="81"/>
        <end position="104"/>
    </location>
</feature>
<accession>A0AAD4MTS0</accession>
<reference evidence="2" key="1">
    <citation type="submission" date="2022-01" db="EMBL/GenBank/DDBJ databases">
        <title>Genome Sequence Resource for Two Populations of Ditylenchus destructor, the Migratory Endoparasitic Phytonematode.</title>
        <authorList>
            <person name="Zhang H."/>
            <person name="Lin R."/>
            <person name="Xie B."/>
        </authorList>
    </citation>
    <scope>NUCLEOTIDE SEQUENCE</scope>
    <source>
        <strain evidence="2">BazhouSP</strain>
    </source>
</reference>
<keyword evidence="3" id="KW-1185">Reference proteome</keyword>
<protein>
    <submittedName>
        <fullName evidence="2">Uncharacterized protein</fullName>
    </submittedName>
</protein>
<dbReference type="Proteomes" id="UP001201812">
    <property type="component" value="Unassembled WGS sequence"/>
</dbReference>
<organism evidence="2 3">
    <name type="scientific">Ditylenchus destructor</name>
    <dbReference type="NCBI Taxonomy" id="166010"/>
    <lineage>
        <taxon>Eukaryota</taxon>
        <taxon>Metazoa</taxon>
        <taxon>Ecdysozoa</taxon>
        <taxon>Nematoda</taxon>
        <taxon>Chromadorea</taxon>
        <taxon>Rhabditida</taxon>
        <taxon>Tylenchina</taxon>
        <taxon>Tylenchomorpha</taxon>
        <taxon>Sphaerularioidea</taxon>
        <taxon>Anguinidae</taxon>
        <taxon>Anguininae</taxon>
        <taxon>Ditylenchus</taxon>
    </lineage>
</organism>
<evidence type="ECO:0000313" key="3">
    <source>
        <dbReference type="Proteomes" id="UP001201812"/>
    </source>
</evidence>
<evidence type="ECO:0000313" key="2">
    <source>
        <dbReference type="EMBL" id="KAI1705917.1"/>
    </source>
</evidence>
<comment type="caution">
    <text evidence="2">The sequence shown here is derived from an EMBL/GenBank/DDBJ whole genome shotgun (WGS) entry which is preliminary data.</text>
</comment>
<proteinExistence type="predicted"/>
<evidence type="ECO:0000256" key="1">
    <source>
        <dbReference type="SAM" id="MobiDB-lite"/>
    </source>
</evidence>
<dbReference type="AlphaFoldDB" id="A0AAD4MTS0"/>
<dbReference type="EMBL" id="JAKKPZ010000052">
    <property type="protein sequence ID" value="KAI1705917.1"/>
    <property type="molecule type" value="Genomic_DNA"/>
</dbReference>
<name>A0AAD4MTS0_9BILA</name>
<feature type="region of interest" description="Disordered" evidence="1">
    <location>
        <begin position="1"/>
        <end position="40"/>
    </location>
</feature>